<evidence type="ECO:0000256" key="2">
    <source>
        <dbReference type="SAM" id="SignalP"/>
    </source>
</evidence>
<dbReference type="EMBL" id="JAULSO010000002">
    <property type="protein sequence ID" value="KAK3688647.1"/>
    <property type="molecule type" value="Genomic_DNA"/>
</dbReference>
<feature type="region of interest" description="Disordered" evidence="1">
    <location>
        <begin position="119"/>
        <end position="145"/>
    </location>
</feature>
<protein>
    <submittedName>
        <fullName evidence="3">Uncharacterized protein</fullName>
    </submittedName>
</protein>
<feature type="chain" id="PRO_5042000574" evidence="2">
    <location>
        <begin position="19"/>
        <end position="430"/>
    </location>
</feature>
<feature type="compositionally biased region" description="Polar residues" evidence="1">
    <location>
        <begin position="246"/>
        <end position="262"/>
    </location>
</feature>
<evidence type="ECO:0000313" key="3">
    <source>
        <dbReference type="EMBL" id="KAK3688647.1"/>
    </source>
</evidence>
<dbReference type="AlphaFoldDB" id="A0AAE0X9V3"/>
<keyword evidence="2" id="KW-0732">Signal</keyword>
<reference evidence="3" key="1">
    <citation type="journal article" date="2023" name="Mol. Phylogenet. Evol.">
        <title>Genome-scale phylogeny and comparative genomics of the fungal order Sordariales.</title>
        <authorList>
            <person name="Hensen N."/>
            <person name="Bonometti L."/>
            <person name="Westerberg I."/>
            <person name="Brannstrom I.O."/>
            <person name="Guillou S."/>
            <person name="Cros-Aarteil S."/>
            <person name="Calhoun S."/>
            <person name="Haridas S."/>
            <person name="Kuo A."/>
            <person name="Mondo S."/>
            <person name="Pangilinan J."/>
            <person name="Riley R."/>
            <person name="LaButti K."/>
            <person name="Andreopoulos B."/>
            <person name="Lipzen A."/>
            <person name="Chen C."/>
            <person name="Yan M."/>
            <person name="Daum C."/>
            <person name="Ng V."/>
            <person name="Clum A."/>
            <person name="Steindorff A."/>
            <person name="Ohm R.A."/>
            <person name="Martin F."/>
            <person name="Silar P."/>
            <person name="Natvig D.O."/>
            <person name="Lalanne C."/>
            <person name="Gautier V."/>
            <person name="Ament-Velasquez S.L."/>
            <person name="Kruys A."/>
            <person name="Hutchinson M.I."/>
            <person name="Powell A.J."/>
            <person name="Barry K."/>
            <person name="Miller A.N."/>
            <person name="Grigoriev I.V."/>
            <person name="Debuchy R."/>
            <person name="Gladieux P."/>
            <person name="Hiltunen Thoren M."/>
            <person name="Johannesson H."/>
        </authorList>
    </citation>
    <scope>NUCLEOTIDE SEQUENCE</scope>
    <source>
        <strain evidence="3">CBS 314.62</strain>
    </source>
</reference>
<feature type="compositionally biased region" description="Basic and acidic residues" evidence="1">
    <location>
        <begin position="263"/>
        <end position="277"/>
    </location>
</feature>
<dbReference type="Proteomes" id="UP001270362">
    <property type="component" value="Unassembled WGS sequence"/>
</dbReference>
<feature type="region of interest" description="Disordered" evidence="1">
    <location>
        <begin position="168"/>
        <end position="291"/>
    </location>
</feature>
<evidence type="ECO:0000256" key="1">
    <source>
        <dbReference type="SAM" id="MobiDB-lite"/>
    </source>
</evidence>
<feature type="compositionally biased region" description="Polar residues" evidence="1">
    <location>
        <begin position="278"/>
        <end position="288"/>
    </location>
</feature>
<organism evidence="3 4">
    <name type="scientific">Podospora appendiculata</name>
    <dbReference type="NCBI Taxonomy" id="314037"/>
    <lineage>
        <taxon>Eukaryota</taxon>
        <taxon>Fungi</taxon>
        <taxon>Dikarya</taxon>
        <taxon>Ascomycota</taxon>
        <taxon>Pezizomycotina</taxon>
        <taxon>Sordariomycetes</taxon>
        <taxon>Sordariomycetidae</taxon>
        <taxon>Sordariales</taxon>
        <taxon>Podosporaceae</taxon>
        <taxon>Podospora</taxon>
    </lineage>
</organism>
<feature type="compositionally biased region" description="Basic residues" evidence="1">
    <location>
        <begin position="226"/>
        <end position="238"/>
    </location>
</feature>
<feature type="compositionally biased region" description="Basic and acidic residues" evidence="1">
    <location>
        <begin position="168"/>
        <end position="205"/>
    </location>
</feature>
<keyword evidence="4" id="KW-1185">Reference proteome</keyword>
<feature type="compositionally biased region" description="Basic residues" evidence="1">
    <location>
        <begin position="206"/>
        <end position="218"/>
    </location>
</feature>
<gene>
    <name evidence="3" type="ORF">B0T22DRAFT_160411</name>
</gene>
<name>A0AAE0X9V3_9PEZI</name>
<reference evidence="3" key="2">
    <citation type="submission" date="2023-06" db="EMBL/GenBank/DDBJ databases">
        <authorList>
            <consortium name="Lawrence Berkeley National Laboratory"/>
            <person name="Haridas S."/>
            <person name="Hensen N."/>
            <person name="Bonometti L."/>
            <person name="Westerberg I."/>
            <person name="Brannstrom I.O."/>
            <person name="Guillou S."/>
            <person name="Cros-Aarteil S."/>
            <person name="Calhoun S."/>
            <person name="Kuo A."/>
            <person name="Mondo S."/>
            <person name="Pangilinan J."/>
            <person name="Riley R."/>
            <person name="Labutti K."/>
            <person name="Andreopoulos B."/>
            <person name="Lipzen A."/>
            <person name="Chen C."/>
            <person name="Yanf M."/>
            <person name="Daum C."/>
            <person name="Ng V."/>
            <person name="Clum A."/>
            <person name="Steindorff A."/>
            <person name="Ohm R."/>
            <person name="Martin F."/>
            <person name="Silar P."/>
            <person name="Natvig D."/>
            <person name="Lalanne C."/>
            <person name="Gautier V."/>
            <person name="Ament-Velasquez S.L."/>
            <person name="Kruys A."/>
            <person name="Hutchinson M.I."/>
            <person name="Powell A.J."/>
            <person name="Barry K."/>
            <person name="Miller A.N."/>
            <person name="Grigoriev I.V."/>
            <person name="Debuchy R."/>
            <person name="Gladieux P."/>
            <person name="Thoren M.H."/>
            <person name="Johannesson H."/>
        </authorList>
    </citation>
    <scope>NUCLEOTIDE SEQUENCE</scope>
    <source>
        <strain evidence="3">CBS 314.62</strain>
    </source>
</reference>
<feature type="signal peptide" evidence="2">
    <location>
        <begin position="1"/>
        <end position="18"/>
    </location>
</feature>
<proteinExistence type="predicted"/>
<comment type="caution">
    <text evidence="3">The sequence shown here is derived from an EMBL/GenBank/DDBJ whole genome shotgun (WGS) entry which is preliminary data.</text>
</comment>
<accession>A0AAE0X9V3</accession>
<evidence type="ECO:0000313" key="4">
    <source>
        <dbReference type="Proteomes" id="UP001270362"/>
    </source>
</evidence>
<sequence length="430" mass="47003">MILKAIKGLVVLASVSIAIPQSQHISLPALTAAPGLDGSSLGTSSPIRTVITVNSNRIDVLAGDEKDVPKVLEKLRELCAGPYAYMYPEICEHLDSVTGQELEELDQTMWWPPADGSGPEYVSTATKSGGGVKSGHPITTAASPTAAAAPTLPFLPLETIYDHHHVDEHQETHEHDQSNDQSHEQAETYERDHSDGGHHSRDYHHSHSHYSQHTRQHHYSHEYHHSHGHTSRHEHHHPTPTADQAPRTTSPALGTFTVLSPKQTEDSMSEFRDRISSHGEQASSSSLPAQAEETPLYCPWKEKSSGKGKGVPDKPSPCTVVTIYHEVSKTVSTVVVRTTPPLVTPHQEPFAIFRGCTQTVSVLKRMNNPFTSTVYPSTVTRTIPISCSCPNLETMYIGGHGLVVRPRTTVTASEPSTTRTYVCTTTGLIM</sequence>